<reference evidence="2" key="1">
    <citation type="submission" date="2021-02" db="EMBL/GenBank/DDBJ databases">
        <authorList>
            <person name="Dougan E. K."/>
            <person name="Rhodes N."/>
            <person name="Thang M."/>
            <person name="Chan C."/>
        </authorList>
    </citation>
    <scope>NUCLEOTIDE SEQUENCE</scope>
</reference>
<accession>A0A812Y5E9</accession>
<dbReference type="Proteomes" id="UP000649617">
    <property type="component" value="Unassembled WGS sequence"/>
</dbReference>
<comment type="caution">
    <text evidence="2">The sequence shown here is derived from an EMBL/GenBank/DDBJ whole genome shotgun (WGS) entry which is preliminary data.</text>
</comment>
<evidence type="ECO:0000259" key="1">
    <source>
        <dbReference type="PROSITE" id="PS51677"/>
    </source>
</evidence>
<dbReference type="InterPro" id="IPR002509">
    <property type="entry name" value="NODB_dom"/>
</dbReference>
<dbReference type="OrthoDB" id="407355at2759"/>
<organism evidence="2 3">
    <name type="scientific">Symbiodinium pilosum</name>
    <name type="common">Dinoflagellate</name>
    <dbReference type="NCBI Taxonomy" id="2952"/>
    <lineage>
        <taxon>Eukaryota</taxon>
        <taxon>Sar</taxon>
        <taxon>Alveolata</taxon>
        <taxon>Dinophyceae</taxon>
        <taxon>Suessiales</taxon>
        <taxon>Symbiodiniaceae</taxon>
        <taxon>Symbiodinium</taxon>
    </lineage>
</organism>
<evidence type="ECO:0000313" key="2">
    <source>
        <dbReference type="EMBL" id="CAE7760664.1"/>
    </source>
</evidence>
<dbReference type="GO" id="GO:0004099">
    <property type="term" value="F:chitin deacetylase activity"/>
    <property type="evidence" value="ECO:0007669"/>
    <property type="project" value="UniProtKB-ARBA"/>
</dbReference>
<dbReference type="PANTHER" id="PTHR10587">
    <property type="entry name" value="GLYCOSYL TRANSFERASE-RELATED"/>
    <property type="match status" value="1"/>
</dbReference>
<dbReference type="Gene3D" id="3.20.20.370">
    <property type="entry name" value="Glycoside hydrolase/deacetylase"/>
    <property type="match status" value="1"/>
</dbReference>
<dbReference type="Pfam" id="PF01522">
    <property type="entry name" value="Polysacc_deac_1"/>
    <property type="match status" value="1"/>
</dbReference>
<dbReference type="InterPro" id="IPR011330">
    <property type="entry name" value="Glyco_hydro/deAcase_b/a-brl"/>
</dbReference>
<keyword evidence="3" id="KW-1185">Reference proteome</keyword>
<proteinExistence type="predicted"/>
<protein>
    <recommendedName>
        <fullName evidence="1">NodB homology domain-containing protein</fullName>
    </recommendedName>
</protein>
<feature type="domain" description="NodB homology" evidence="1">
    <location>
        <begin position="198"/>
        <end position="405"/>
    </location>
</feature>
<evidence type="ECO:0000313" key="3">
    <source>
        <dbReference type="Proteomes" id="UP000649617"/>
    </source>
</evidence>
<dbReference type="AlphaFoldDB" id="A0A812Y5E9"/>
<dbReference type="PROSITE" id="PS51677">
    <property type="entry name" value="NODB"/>
    <property type="match status" value="1"/>
</dbReference>
<name>A0A812Y5E9_SYMPI</name>
<sequence>MSADEPQPASWDGFGLVSGDLFSRSTLERWSSKSKESLLGLTQGLTSFLEGDDGEPQLRPDSWKLGYCSGRKLYWEEFDDEGTAEQRYSQLWWSRIILDPQGRVVKCFTAPLDPKGVGVARLIIAARLRDGRDITTCPLQAMNQGDAPFIPPDWLPGIPQALQLLWNKVASRASISWFGATANSLCYFDVALYPNVEGYVALTIDDVPCRLGPTNSFLPRVRTLLKQHDAHATLMLMGKFIPGNEDELVGMLADGHEFGNHGLVDRSYANDSHADFVAALDECSERIKSLQRQAGLAEQVKWFRAPHGRISAEMMAALAQKGLQNVMCDTFACCPVIQDGEFIGTFLGRQAEHGSIILIHMPEKGFREWCFQGLQSLLMQLTQRGLKATTVGHLAQLAGHGLAHL</sequence>
<dbReference type="InterPro" id="IPR050248">
    <property type="entry name" value="Polysacc_deacetylase_ArnD"/>
</dbReference>
<dbReference type="GO" id="GO:0005975">
    <property type="term" value="P:carbohydrate metabolic process"/>
    <property type="evidence" value="ECO:0007669"/>
    <property type="project" value="InterPro"/>
</dbReference>
<dbReference type="PANTHER" id="PTHR10587:SF137">
    <property type="entry name" value="4-DEOXY-4-FORMAMIDO-L-ARABINOSE-PHOSPHOUNDECAPRENOL DEFORMYLASE ARND-RELATED"/>
    <property type="match status" value="1"/>
</dbReference>
<gene>
    <name evidence="2" type="ORF">SPIL2461_LOCUS22189</name>
</gene>
<dbReference type="EMBL" id="CAJNIZ010047004">
    <property type="protein sequence ID" value="CAE7760664.1"/>
    <property type="molecule type" value="Genomic_DNA"/>
</dbReference>
<dbReference type="SUPFAM" id="SSF88713">
    <property type="entry name" value="Glycoside hydrolase/deacetylase"/>
    <property type="match status" value="1"/>
</dbReference>